<accession>A0A8H5BKC0</accession>
<dbReference type="GO" id="GO:0030479">
    <property type="term" value="C:actin cortical patch"/>
    <property type="evidence" value="ECO:0007669"/>
    <property type="project" value="TreeGrafter"/>
</dbReference>
<dbReference type="EMBL" id="JAACJJ010000015">
    <property type="protein sequence ID" value="KAF5324994.1"/>
    <property type="molecule type" value="Genomic_DNA"/>
</dbReference>
<dbReference type="InterPro" id="IPR030125">
    <property type="entry name" value="SPIN90/Ldb17"/>
</dbReference>
<dbReference type="AlphaFoldDB" id="A0A8H5BKC0"/>
<organism evidence="3 4">
    <name type="scientific">Psilocybe cf. subviscida</name>
    <dbReference type="NCBI Taxonomy" id="2480587"/>
    <lineage>
        <taxon>Eukaryota</taxon>
        <taxon>Fungi</taxon>
        <taxon>Dikarya</taxon>
        <taxon>Basidiomycota</taxon>
        <taxon>Agaricomycotina</taxon>
        <taxon>Agaricomycetes</taxon>
        <taxon>Agaricomycetidae</taxon>
        <taxon>Agaricales</taxon>
        <taxon>Agaricineae</taxon>
        <taxon>Strophariaceae</taxon>
        <taxon>Psilocybe</taxon>
    </lineage>
</organism>
<dbReference type="GO" id="GO:0000147">
    <property type="term" value="P:actin cortical patch assembly"/>
    <property type="evidence" value="ECO:0007669"/>
    <property type="project" value="TreeGrafter"/>
</dbReference>
<evidence type="ECO:0000313" key="3">
    <source>
        <dbReference type="EMBL" id="KAF5324994.1"/>
    </source>
</evidence>
<dbReference type="InterPro" id="IPR018556">
    <property type="entry name" value="SPIN90/Ldb17_LRD"/>
</dbReference>
<feature type="compositionally biased region" description="Basic residues" evidence="1">
    <location>
        <begin position="485"/>
        <end position="495"/>
    </location>
</feature>
<gene>
    <name evidence="3" type="ORF">D9619_009786</name>
</gene>
<comment type="caution">
    <text evidence="3">The sequence shown here is derived from an EMBL/GenBank/DDBJ whole genome shotgun (WGS) entry which is preliminary data.</text>
</comment>
<proteinExistence type="predicted"/>
<dbReference type="OrthoDB" id="445362at2759"/>
<keyword evidence="4" id="KW-1185">Reference proteome</keyword>
<dbReference type="GO" id="GO:0071933">
    <property type="term" value="F:Arp2/3 complex binding"/>
    <property type="evidence" value="ECO:0007669"/>
    <property type="project" value="TreeGrafter"/>
</dbReference>
<feature type="compositionally biased region" description="Polar residues" evidence="1">
    <location>
        <begin position="551"/>
        <end position="567"/>
    </location>
</feature>
<protein>
    <recommendedName>
        <fullName evidence="2">SPIN90/Ldb17 leucine-rich domain-containing protein</fullName>
    </recommendedName>
</protein>
<name>A0A8H5BKC0_9AGAR</name>
<evidence type="ECO:0000256" key="1">
    <source>
        <dbReference type="SAM" id="MobiDB-lite"/>
    </source>
</evidence>
<dbReference type="PANTHER" id="PTHR13357:SF1">
    <property type="entry name" value="NCK-INTERACTING PROTEIN WITH SH3 DOMAIN"/>
    <property type="match status" value="1"/>
</dbReference>
<feature type="region of interest" description="Disordered" evidence="1">
    <location>
        <begin position="403"/>
        <end position="583"/>
    </location>
</feature>
<feature type="domain" description="SPIN90/Ldb17 leucine-rich" evidence="2">
    <location>
        <begin position="162"/>
        <end position="312"/>
    </location>
</feature>
<dbReference type="GO" id="GO:0051666">
    <property type="term" value="P:actin cortical patch localization"/>
    <property type="evidence" value="ECO:0007669"/>
    <property type="project" value="TreeGrafter"/>
</dbReference>
<evidence type="ECO:0000259" key="2">
    <source>
        <dbReference type="Pfam" id="PF09431"/>
    </source>
</evidence>
<dbReference type="GO" id="GO:0006897">
    <property type="term" value="P:endocytosis"/>
    <property type="evidence" value="ECO:0007669"/>
    <property type="project" value="TreeGrafter"/>
</dbReference>
<dbReference type="PANTHER" id="PTHR13357">
    <property type="entry name" value="SH3 ADAPTER PROTEIN SPIN90 NCK INTERACTING PROTEIN WITH SH3 DOMAIN"/>
    <property type="match status" value="1"/>
</dbReference>
<reference evidence="3 4" key="1">
    <citation type="journal article" date="2020" name="ISME J.">
        <title>Uncovering the hidden diversity of litter-decomposition mechanisms in mushroom-forming fungi.</title>
        <authorList>
            <person name="Floudas D."/>
            <person name="Bentzer J."/>
            <person name="Ahren D."/>
            <person name="Johansson T."/>
            <person name="Persson P."/>
            <person name="Tunlid A."/>
        </authorList>
    </citation>
    <scope>NUCLEOTIDE SEQUENCE [LARGE SCALE GENOMIC DNA]</scope>
    <source>
        <strain evidence="3 4">CBS 101986</strain>
    </source>
</reference>
<evidence type="ECO:0000313" key="4">
    <source>
        <dbReference type="Proteomes" id="UP000567179"/>
    </source>
</evidence>
<dbReference type="Proteomes" id="UP000567179">
    <property type="component" value="Unassembled WGS sequence"/>
</dbReference>
<dbReference type="Pfam" id="PF09431">
    <property type="entry name" value="SPIN90_LRD"/>
    <property type="match status" value="1"/>
</dbReference>
<sequence>MAQQFLQSPLQLEHACELILDSELFEFHSERMLDIITDNAQTVTDPHSIFIFYEVLFCYGRRRQDFFRSHKRWEPLFPLLMDHVLVEIDPDIEDTYTGTAPGRGSSLSVPIPIEAKLRSLSVKTLYEVCKVQTLTVSDLKIFDDSFIDYLLDLVEQTKYMQDETFNYSVIKLIIALNEQFMVAGLGDEELSVNGHKVVEPKNRVIRVMMRRQGSCKTLGENMIFMLNRAKDTPEDYCLKLLILKILYILFSTKGMSEFFYTNDLCVLVDVFLRELSDLDDESESLRHTYLRVLHPLLTRTQLKDTPYKRPQILVALESMVSNSRIREVTPTTQRLVERCLSGAWSVSLMELRKEAGYGIPRVGSPGSDASTILSPTNHLVAGTSASGQSDKIMKMKFSKSVENFGHIDPHHPSGKQPLRSPLDQIRRPSNASVQSLPGFGAGPSTLPTPHAHTAKKRSTSAAPDTHPPSRHNSLPSPAPLSPSHSHTHHHHHHQPRASARSEGYHAAPVPAPVPTVVIDSSPAHTEQVPRRRPPPPAPPKRRKPPAIPIGHTNSGATITSIRSSEPSPLSKVHKPHVGVTQAS</sequence>